<dbReference type="RefSeq" id="XP_049145259.1">
    <property type="nucleotide sequence ID" value="XM_049288115.1"/>
</dbReference>
<protein>
    <submittedName>
        <fullName evidence="1">Uncharacterized protein</fullName>
    </submittedName>
</protein>
<reference evidence="1" key="1">
    <citation type="journal article" date="2021" name="Mol. Plant Microbe Interact.">
        <title>Complete Genome Sequence of the Plant-Pathogenic Fungus Colletotrichum lupini.</title>
        <authorList>
            <person name="Baroncelli R."/>
            <person name="Pensec F."/>
            <person name="Da Lio D."/>
            <person name="Boufleur T."/>
            <person name="Vicente I."/>
            <person name="Sarrocco S."/>
            <person name="Picot A."/>
            <person name="Baraldi E."/>
            <person name="Sukno S."/>
            <person name="Thon M."/>
            <person name="Le Floch G."/>
        </authorList>
    </citation>
    <scope>NUCLEOTIDE SEQUENCE</scope>
    <source>
        <strain evidence="1">IMI 504893</strain>
    </source>
</reference>
<evidence type="ECO:0000313" key="2">
    <source>
        <dbReference type="Proteomes" id="UP000830671"/>
    </source>
</evidence>
<name>A0A9Q8SUC9_9PEZI</name>
<sequence>MGKMSEDVGLDQLGGRGTSTANQWWKGTLSTSSFPRASRCGLGWAATDLADTEVPLSQTETKEGTLEKAAGPGMRIKGEGDSQTLRTVCFSRRLILKVNAEMAQDGQAGTALGGCEPMADADLFRFLPCDIHPFFTTEYHLTTSPPLSRQLRLTMSTEYGVLETQGFTAHHVGSPTLTTSFFQSRISTNRTLGLHDGWMALSKTWPHGKFLQFGVPAGGKCVARPAGDPASSVVVLETKKKANAEMRSNTFGEGYAIWKSEIRSAETPLADPRLRFCWSSLVPNTILPRAWQGECQLLHTTCPTGIAAVAANPRVAYPWPAYLLDVSLSWQPHHSRKRDATWSSVSPNNFACSYRTPASRSVVQHGEGTPIQLGYSTHYYQRGAMGLVSAATHAGGMAGTPCASSLFQLVTFARLWDSGFIARHIRLQLVPNQPVLAVKRTSLWVIIPDSKAPAMCRDVHNRLQHRRSIVEQNVIDDHSEVVRKRCLETTPPAIWPELHASWHGTESAINKDQFLDTLGCLPPGPNDEEAPISTVYLSHSRHFRTMRCAALLTAPLTLQQPFAEFPAVQATRRQAEHRPSSTSFSTACPKTKLAGSRIRQQLPLLIARNRSTFSFTIALHHSFIYNAGAGQQLPPPSKRKLGVTACVVLAIHRDLDHGIIPARIGEEGASLTEDKARRGELLYLGIPNCAFSCYLKVPYGNITSRSSLGVRRVRASRPSVPAPFHSHVPPSELARLRDSIRYFPLLPLFAP</sequence>
<proteinExistence type="predicted"/>
<organism evidence="1 2">
    <name type="scientific">Colletotrichum lupini</name>
    <dbReference type="NCBI Taxonomy" id="145971"/>
    <lineage>
        <taxon>Eukaryota</taxon>
        <taxon>Fungi</taxon>
        <taxon>Dikarya</taxon>
        <taxon>Ascomycota</taxon>
        <taxon>Pezizomycotina</taxon>
        <taxon>Sordariomycetes</taxon>
        <taxon>Hypocreomycetidae</taxon>
        <taxon>Glomerellales</taxon>
        <taxon>Glomerellaceae</taxon>
        <taxon>Colletotrichum</taxon>
        <taxon>Colletotrichum acutatum species complex</taxon>
    </lineage>
</organism>
<dbReference type="EMBL" id="CP019476">
    <property type="protein sequence ID" value="UQC83640.1"/>
    <property type="molecule type" value="Genomic_DNA"/>
</dbReference>
<accession>A0A9Q8SUC9</accession>
<gene>
    <name evidence="1" type="ORF">CLUP02_09135</name>
</gene>
<dbReference type="GeneID" id="73343125"/>
<keyword evidence="2" id="KW-1185">Reference proteome</keyword>
<evidence type="ECO:0000313" key="1">
    <source>
        <dbReference type="EMBL" id="UQC83640.1"/>
    </source>
</evidence>
<dbReference type="Proteomes" id="UP000830671">
    <property type="component" value="Chromosome 4"/>
</dbReference>
<dbReference type="KEGG" id="clup:CLUP02_09135"/>
<dbReference type="AlphaFoldDB" id="A0A9Q8SUC9"/>